<dbReference type="InterPro" id="IPR002999">
    <property type="entry name" value="Tudor"/>
</dbReference>
<dbReference type="GO" id="GO:0036297">
    <property type="term" value="P:interstrand cross-link repair"/>
    <property type="evidence" value="ECO:0007669"/>
    <property type="project" value="InterPro"/>
</dbReference>
<keyword evidence="1" id="KW-0732">Signal</keyword>
<dbReference type="SMART" id="SM01197">
    <property type="entry name" value="FANCL_C"/>
    <property type="match status" value="1"/>
</dbReference>
<protein>
    <recommendedName>
        <fullName evidence="2">Tudor domain-containing protein</fullName>
    </recommendedName>
</protein>
<dbReference type="Proteomes" id="UP000678499">
    <property type="component" value="Unassembled WGS sequence"/>
</dbReference>
<evidence type="ECO:0000313" key="4">
    <source>
        <dbReference type="Proteomes" id="UP000678499"/>
    </source>
</evidence>
<dbReference type="OrthoDB" id="10263265at2759"/>
<dbReference type="Gene3D" id="3.30.40.10">
    <property type="entry name" value="Zinc/RING finger domain, C3HC4 (zinc finger)"/>
    <property type="match status" value="1"/>
</dbReference>
<dbReference type="PANTHER" id="PTHR13206">
    <property type="entry name" value="UBIQUITIN LIGASE PROTEIN PHF9 FANCONI ANEMIA GROUP L PROTEIN"/>
    <property type="match status" value="1"/>
</dbReference>
<dbReference type="InterPro" id="IPR013083">
    <property type="entry name" value="Znf_RING/FYVE/PHD"/>
</dbReference>
<proteinExistence type="predicted"/>
<reference evidence="3" key="1">
    <citation type="submission" date="2020-11" db="EMBL/GenBank/DDBJ databases">
        <authorList>
            <person name="Tran Van P."/>
        </authorList>
    </citation>
    <scope>NUCLEOTIDE SEQUENCE</scope>
</reference>
<dbReference type="EMBL" id="CAJPEX010000159">
    <property type="protein sequence ID" value="CAG0913829.1"/>
    <property type="molecule type" value="Genomic_DNA"/>
</dbReference>
<dbReference type="InterPro" id="IPR026848">
    <property type="entry name" value="Fancl"/>
</dbReference>
<sequence>MFAFLVYFAVILDSKSLIVVRSAADQGVFFCCFFLCGSMDGRTMTNATPHGTLLFRMGEDVDDSELIQEYERQESLLNLALERVGGDNVPHDKPLTKRKWKENDWCRAPYPGDGKYYEGRIVAVDEARAKATVRFEGYDTNSNIRVPLRLLHLSYGKRLRDCQRNAASERRRFRYEDPFRRIPCPAETSDDDSKLDGSDDVGVNQLFSASSVEDAKSKAKDALQMSAYMFGFHAGLYEALGGAVEEIKLPFCPSKMEEEILEIMSGFPSLAVEKRESKSGIFYMIGGTLILDDETVTRIELAYEKNSKELRLNNLELLNQHRINMVLIEDILEDFKKSPCLNSFLLTLWSVLSDAMKSDHKQLNGSVRSYVLSSLVAADFQDIVELADDCLGYRFQLTDSAARKHEVGVRFPPNFPEGLPKIQIECPEELELTIDMMEHFSMKNIEEAVREHLEKFVDFWNVMDDIDDKTWVLDPSKPRRSDVERVIYLGQHVSMKFSVDPRNPYEKPEIEFLGPVDLVEPLKCAVQACWDEECEDFVSNLKALLEIDFPQKIGAQSEEFSLSCALCLSYELDGKIPNVICKCSTAYHAFCLHEWILTMENVIRTDWALLGPCSVCSEVIKCPLVADDPT</sequence>
<dbReference type="InterPro" id="IPR044037">
    <property type="entry name" value="FANCL_d3"/>
</dbReference>
<dbReference type="InterPro" id="IPR043003">
    <property type="entry name" value="FANCL_d3_sf"/>
</dbReference>
<name>A0A7R9BG33_9CRUS</name>
<dbReference type="AlphaFoldDB" id="A0A7R9BG33"/>
<dbReference type="Gene3D" id="3.10.110.10">
    <property type="entry name" value="Ubiquitin Conjugating Enzyme"/>
    <property type="match status" value="1"/>
</dbReference>
<dbReference type="CDD" id="cd23832">
    <property type="entry name" value="DRWD-C_FANCL"/>
    <property type="match status" value="1"/>
</dbReference>
<accession>A0A7R9BG33</accession>
<evidence type="ECO:0000259" key="2">
    <source>
        <dbReference type="SMART" id="SM00333"/>
    </source>
</evidence>
<dbReference type="InterPro" id="IPR016135">
    <property type="entry name" value="UBQ-conjugating_enzyme/RWD"/>
</dbReference>
<dbReference type="Pfam" id="PF18891">
    <property type="entry name" value="FANCL_d3"/>
    <property type="match status" value="1"/>
</dbReference>
<dbReference type="PANTHER" id="PTHR13206:SF0">
    <property type="entry name" value="E3 UBIQUITIN-PROTEIN LIGASE FANCL"/>
    <property type="match status" value="1"/>
</dbReference>
<feature type="domain" description="Tudor" evidence="2">
    <location>
        <begin position="98"/>
        <end position="158"/>
    </location>
</feature>
<dbReference type="InterPro" id="IPR026850">
    <property type="entry name" value="FANCL_C"/>
</dbReference>
<feature type="signal peptide" evidence="1">
    <location>
        <begin position="1"/>
        <end position="16"/>
    </location>
</feature>
<gene>
    <name evidence="3" type="ORF">NMOB1V02_LOCUS1551</name>
</gene>
<evidence type="ECO:0000313" key="3">
    <source>
        <dbReference type="EMBL" id="CAD7273677.1"/>
    </source>
</evidence>
<dbReference type="Gene3D" id="3.10.110.20">
    <property type="entry name" value="RWD domain-like"/>
    <property type="match status" value="1"/>
</dbReference>
<dbReference type="GO" id="GO:0061630">
    <property type="term" value="F:ubiquitin protein ligase activity"/>
    <property type="evidence" value="ECO:0007669"/>
    <property type="project" value="TreeGrafter"/>
</dbReference>
<organism evidence="3">
    <name type="scientific">Notodromas monacha</name>
    <dbReference type="NCBI Taxonomy" id="399045"/>
    <lineage>
        <taxon>Eukaryota</taxon>
        <taxon>Metazoa</taxon>
        <taxon>Ecdysozoa</taxon>
        <taxon>Arthropoda</taxon>
        <taxon>Crustacea</taxon>
        <taxon>Oligostraca</taxon>
        <taxon>Ostracoda</taxon>
        <taxon>Podocopa</taxon>
        <taxon>Podocopida</taxon>
        <taxon>Cypridocopina</taxon>
        <taxon>Cypridoidea</taxon>
        <taxon>Cyprididae</taxon>
        <taxon>Notodromas</taxon>
    </lineage>
</organism>
<evidence type="ECO:0000256" key="1">
    <source>
        <dbReference type="SAM" id="SignalP"/>
    </source>
</evidence>
<dbReference type="GO" id="GO:0043240">
    <property type="term" value="C:Fanconi anaemia nuclear complex"/>
    <property type="evidence" value="ECO:0007669"/>
    <property type="project" value="InterPro"/>
</dbReference>
<dbReference type="Pfam" id="PF18890">
    <property type="entry name" value="FANCL_d2"/>
    <property type="match status" value="1"/>
</dbReference>
<dbReference type="SUPFAM" id="SSF63748">
    <property type="entry name" value="Tudor/PWWP/MBT"/>
    <property type="match status" value="1"/>
</dbReference>
<keyword evidence="4" id="KW-1185">Reference proteome</keyword>
<dbReference type="Gene3D" id="2.30.30.140">
    <property type="match status" value="1"/>
</dbReference>
<dbReference type="GO" id="GO:0006513">
    <property type="term" value="P:protein monoubiquitination"/>
    <property type="evidence" value="ECO:0007669"/>
    <property type="project" value="TreeGrafter"/>
</dbReference>
<dbReference type="SMART" id="SM00333">
    <property type="entry name" value="TUDOR"/>
    <property type="match status" value="1"/>
</dbReference>
<dbReference type="InterPro" id="IPR043898">
    <property type="entry name" value="FANCL_d2"/>
</dbReference>
<dbReference type="EMBL" id="OA882196">
    <property type="protein sequence ID" value="CAD7273677.1"/>
    <property type="molecule type" value="Genomic_DNA"/>
</dbReference>
<feature type="chain" id="PRO_5036210007" description="Tudor domain-containing protein" evidence="1">
    <location>
        <begin position="17"/>
        <end position="630"/>
    </location>
</feature>
<dbReference type="CDD" id="cd21182">
    <property type="entry name" value="Tudor_SMN_SPF30-like"/>
    <property type="match status" value="1"/>
</dbReference>
<dbReference type="Pfam" id="PF11793">
    <property type="entry name" value="FANCL_C"/>
    <property type="match status" value="1"/>
</dbReference>